<evidence type="ECO:0000313" key="2">
    <source>
        <dbReference type="EMBL" id="GIX95725.1"/>
    </source>
</evidence>
<feature type="region of interest" description="Disordered" evidence="1">
    <location>
        <begin position="52"/>
        <end position="80"/>
    </location>
</feature>
<dbReference type="AlphaFoldDB" id="A0AAV4PEX5"/>
<evidence type="ECO:0000313" key="3">
    <source>
        <dbReference type="Proteomes" id="UP001054945"/>
    </source>
</evidence>
<organism evidence="2 3">
    <name type="scientific">Caerostris extrusa</name>
    <name type="common">Bark spider</name>
    <name type="synonym">Caerostris bankana</name>
    <dbReference type="NCBI Taxonomy" id="172846"/>
    <lineage>
        <taxon>Eukaryota</taxon>
        <taxon>Metazoa</taxon>
        <taxon>Ecdysozoa</taxon>
        <taxon>Arthropoda</taxon>
        <taxon>Chelicerata</taxon>
        <taxon>Arachnida</taxon>
        <taxon>Araneae</taxon>
        <taxon>Araneomorphae</taxon>
        <taxon>Entelegynae</taxon>
        <taxon>Araneoidea</taxon>
        <taxon>Araneidae</taxon>
        <taxon>Caerostris</taxon>
    </lineage>
</organism>
<keyword evidence="3" id="KW-1185">Reference proteome</keyword>
<feature type="compositionally biased region" description="Basic and acidic residues" evidence="1">
    <location>
        <begin position="56"/>
        <end position="68"/>
    </location>
</feature>
<gene>
    <name evidence="2" type="ORF">CEXT_495301</name>
</gene>
<dbReference type="EMBL" id="BPLR01004554">
    <property type="protein sequence ID" value="GIX95725.1"/>
    <property type="molecule type" value="Genomic_DNA"/>
</dbReference>
<sequence length="80" mass="9148">MQEGRHFCRGFFCVGNLSRHLKAANFMVLTNGWKQIENSIISSKHMYAIKKRRKSSREAGGRNREKRLSVAAGFGETCQE</sequence>
<protein>
    <submittedName>
        <fullName evidence="2">Uncharacterized protein</fullName>
    </submittedName>
</protein>
<comment type="caution">
    <text evidence="2">The sequence shown here is derived from an EMBL/GenBank/DDBJ whole genome shotgun (WGS) entry which is preliminary data.</text>
</comment>
<accession>A0AAV4PEX5</accession>
<proteinExistence type="predicted"/>
<name>A0AAV4PEX5_CAEEX</name>
<dbReference type="Proteomes" id="UP001054945">
    <property type="component" value="Unassembled WGS sequence"/>
</dbReference>
<evidence type="ECO:0000256" key="1">
    <source>
        <dbReference type="SAM" id="MobiDB-lite"/>
    </source>
</evidence>
<reference evidence="2 3" key="1">
    <citation type="submission" date="2021-06" db="EMBL/GenBank/DDBJ databases">
        <title>Caerostris extrusa draft genome.</title>
        <authorList>
            <person name="Kono N."/>
            <person name="Arakawa K."/>
        </authorList>
    </citation>
    <scope>NUCLEOTIDE SEQUENCE [LARGE SCALE GENOMIC DNA]</scope>
</reference>